<evidence type="ECO:0000259" key="3">
    <source>
        <dbReference type="PROSITE" id="PS51719"/>
    </source>
</evidence>
<feature type="compositionally biased region" description="Basic and acidic residues" evidence="2">
    <location>
        <begin position="115"/>
        <end position="124"/>
    </location>
</feature>
<evidence type="ECO:0000256" key="2">
    <source>
        <dbReference type="SAM" id="MobiDB-lite"/>
    </source>
</evidence>
<reference evidence="4" key="2">
    <citation type="submission" date="2023-06" db="EMBL/GenBank/DDBJ databases">
        <authorList>
            <consortium name="Lawrence Berkeley National Laboratory"/>
            <person name="Haridas S."/>
            <person name="Hensen N."/>
            <person name="Bonometti L."/>
            <person name="Westerberg I."/>
            <person name="Brannstrom I.O."/>
            <person name="Guillou S."/>
            <person name="Cros-Aarteil S."/>
            <person name="Calhoun S."/>
            <person name="Kuo A."/>
            <person name="Mondo S."/>
            <person name="Pangilinan J."/>
            <person name="Riley R."/>
            <person name="LaButti K."/>
            <person name="Andreopoulos B."/>
            <person name="Lipzen A."/>
            <person name="Chen C."/>
            <person name="Yanf M."/>
            <person name="Daum C."/>
            <person name="Ng V."/>
            <person name="Clum A."/>
            <person name="Steindorff A."/>
            <person name="Ohm R."/>
            <person name="Martin F."/>
            <person name="Silar P."/>
            <person name="Natvig D."/>
            <person name="Lalanne C."/>
            <person name="Gautier V."/>
            <person name="Ament-velasquez S.L."/>
            <person name="Kruys A."/>
            <person name="Hutchinson M.I."/>
            <person name="Powell A.J."/>
            <person name="Barry K."/>
            <person name="Miller A.N."/>
            <person name="Grigoriev I.V."/>
            <person name="Debuchy R."/>
            <person name="Gladieux P."/>
            <person name="Thoren M.H."/>
            <person name="Johannesson H."/>
        </authorList>
    </citation>
    <scope>NUCLEOTIDE SEQUENCE</scope>
    <source>
        <strain evidence="4">CBS 232.78</strain>
    </source>
</reference>
<gene>
    <name evidence="4" type="ORF">B0H63DRAFT_438604</name>
</gene>
<feature type="compositionally biased region" description="Low complexity" evidence="2">
    <location>
        <begin position="166"/>
        <end position="178"/>
    </location>
</feature>
<feature type="region of interest" description="Disordered" evidence="2">
    <location>
        <begin position="268"/>
        <end position="309"/>
    </location>
</feature>
<dbReference type="GO" id="GO:0005525">
    <property type="term" value="F:GTP binding"/>
    <property type="evidence" value="ECO:0007669"/>
    <property type="project" value="UniProtKB-KW"/>
</dbReference>
<name>A0AAE0KF39_9PEZI</name>
<dbReference type="Pfam" id="PF20571">
    <property type="entry name" value="DUF6780"/>
    <property type="match status" value="1"/>
</dbReference>
<feature type="compositionally biased region" description="Low complexity" evidence="2">
    <location>
        <begin position="103"/>
        <end position="113"/>
    </location>
</feature>
<dbReference type="Proteomes" id="UP001285441">
    <property type="component" value="Unassembled WGS sequence"/>
</dbReference>
<feature type="domain" description="Septin-type G" evidence="3">
    <location>
        <begin position="231"/>
        <end position="555"/>
    </location>
</feature>
<dbReference type="InterPro" id="IPR030379">
    <property type="entry name" value="G_SEPTIN_dom"/>
</dbReference>
<sequence>MRPLPGDDAFGRSRAHAHDNDSPSTFNLPAAPQMTYFFADESTIGSGASQQQPSPAALHHRPKDTGSRRAFAADHNNHHHHPKPRRTSNHSRDHDIDMGEEPGGSSSCGGSSSKRPSELSRDEAAEGGIPTPMTPPSKPSAAASNFSSRPMTPVLYGPSGPASTLSGISSRRNSLSESMSDDFGSHPPSLDGHGSDGEPSVSMMDSGSAPQLVMPSIKMPSRRPFTQEGKGMGRLKVLVAGDSGVGKTSLIKAIVQSCEHIVHVDPITPSPQAPVSPLPTRSMVRQNRGSGGGGNHRRSSRGDAAGPGTAQITEIYASTKPYPAWWSEADDVAVLRRHKSLGDAVLDRNICFVDTPGYGSGSSAMDTITPVAKYIEKHLRHMSSNSLSDGDMLNLLGGEGGIQVDVVFYMVSSRLRPVDIQYLRQLAPLTNIILLLAQTDLMSADQVASSKEQISCQLREAAVRPFSFSIVPSQSTSPSPNSSANQGLYAISSAAGSDHDIMDASLLMSPDYVHPLVSTELTTLVEEVFSQNGASWLRHSAARKYVQWRKNGSACPTSPSPEVPLATHQSHPLRTLETLGSSGPANSFNMQMSCSTSPSPQGQAVLAEGGAMPSYALARIADHTQREERLSQIRLANWAADLQTSLANERAQYAALVRGERAIWLTEKINECVQDGSLVPTSLPRSDERSTSRLRTQLKRRKTVSTATQSSGGLTERDPLGLLEVAAELQYKGLIALELLGSLSLLGGFALWVSKNYCHLQAYGWLTGEWERFWGSGR</sequence>
<accession>A0AAE0KF39</accession>
<proteinExistence type="inferred from homology"/>
<feature type="compositionally biased region" description="Basic residues" evidence="2">
    <location>
        <begin position="77"/>
        <end position="89"/>
    </location>
</feature>
<feature type="compositionally biased region" description="Pro residues" evidence="2">
    <location>
        <begin position="268"/>
        <end position="277"/>
    </location>
</feature>
<dbReference type="InterPro" id="IPR027417">
    <property type="entry name" value="P-loop_NTPase"/>
</dbReference>
<feature type="compositionally biased region" description="Basic and acidic residues" evidence="2">
    <location>
        <begin position="63"/>
        <end position="76"/>
    </location>
</feature>
<dbReference type="Gene3D" id="3.40.50.300">
    <property type="entry name" value="P-loop containing nucleotide triphosphate hydrolases"/>
    <property type="match status" value="1"/>
</dbReference>
<keyword evidence="1" id="KW-0547">Nucleotide-binding</keyword>
<evidence type="ECO:0000313" key="5">
    <source>
        <dbReference type="Proteomes" id="UP001285441"/>
    </source>
</evidence>
<dbReference type="AlphaFoldDB" id="A0AAE0KF39"/>
<dbReference type="SUPFAM" id="SSF52540">
    <property type="entry name" value="P-loop containing nucleoside triphosphate hydrolases"/>
    <property type="match status" value="1"/>
</dbReference>
<feature type="region of interest" description="Disordered" evidence="2">
    <location>
        <begin position="1"/>
        <end position="219"/>
    </location>
</feature>
<dbReference type="PROSITE" id="PS00675">
    <property type="entry name" value="SIGMA54_INTERACT_1"/>
    <property type="match status" value="1"/>
</dbReference>
<dbReference type="Pfam" id="PF00735">
    <property type="entry name" value="Septin"/>
    <property type="match status" value="1"/>
</dbReference>
<dbReference type="PROSITE" id="PS51719">
    <property type="entry name" value="G_SEPTIN"/>
    <property type="match status" value="1"/>
</dbReference>
<dbReference type="PANTHER" id="PTHR18884">
    <property type="entry name" value="SEPTIN"/>
    <property type="match status" value="1"/>
</dbReference>
<reference evidence="4" key="1">
    <citation type="journal article" date="2023" name="Mol. Phylogenet. Evol.">
        <title>Genome-scale phylogeny and comparative genomics of the fungal order Sordariales.</title>
        <authorList>
            <person name="Hensen N."/>
            <person name="Bonometti L."/>
            <person name="Westerberg I."/>
            <person name="Brannstrom I.O."/>
            <person name="Guillou S."/>
            <person name="Cros-Aarteil S."/>
            <person name="Calhoun S."/>
            <person name="Haridas S."/>
            <person name="Kuo A."/>
            <person name="Mondo S."/>
            <person name="Pangilinan J."/>
            <person name="Riley R."/>
            <person name="LaButti K."/>
            <person name="Andreopoulos B."/>
            <person name="Lipzen A."/>
            <person name="Chen C."/>
            <person name="Yan M."/>
            <person name="Daum C."/>
            <person name="Ng V."/>
            <person name="Clum A."/>
            <person name="Steindorff A."/>
            <person name="Ohm R.A."/>
            <person name="Martin F."/>
            <person name="Silar P."/>
            <person name="Natvig D.O."/>
            <person name="Lalanne C."/>
            <person name="Gautier V."/>
            <person name="Ament-Velasquez S.L."/>
            <person name="Kruys A."/>
            <person name="Hutchinson M.I."/>
            <person name="Powell A.J."/>
            <person name="Barry K."/>
            <person name="Miller A.N."/>
            <person name="Grigoriev I.V."/>
            <person name="Debuchy R."/>
            <person name="Gladieux P."/>
            <person name="Hiltunen Thoren M."/>
            <person name="Johannesson H."/>
        </authorList>
    </citation>
    <scope>NUCLEOTIDE SEQUENCE</scope>
    <source>
        <strain evidence="4">CBS 232.78</strain>
    </source>
</reference>
<keyword evidence="5" id="KW-1185">Reference proteome</keyword>
<comment type="similarity">
    <text evidence="1">Belongs to the TRAFAC class TrmE-Era-EngA-EngB-Septin-like GTPase superfamily. Septin GTPase family.</text>
</comment>
<comment type="caution">
    <text evidence="4">The sequence shown here is derived from an EMBL/GenBank/DDBJ whole genome shotgun (WGS) entry which is preliminary data.</text>
</comment>
<organism evidence="4 5">
    <name type="scientific">Podospora didyma</name>
    <dbReference type="NCBI Taxonomy" id="330526"/>
    <lineage>
        <taxon>Eukaryota</taxon>
        <taxon>Fungi</taxon>
        <taxon>Dikarya</taxon>
        <taxon>Ascomycota</taxon>
        <taxon>Pezizomycotina</taxon>
        <taxon>Sordariomycetes</taxon>
        <taxon>Sordariomycetidae</taxon>
        <taxon>Sordariales</taxon>
        <taxon>Podosporaceae</taxon>
        <taxon>Podospora</taxon>
    </lineage>
</organism>
<dbReference type="InterPro" id="IPR025662">
    <property type="entry name" value="Sigma_54_int_dom_ATP-bd_1"/>
</dbReference>
<keyword evidence="1" id="KW-0342">GTP-binding</keyword>
<protein>
    <recommendedName>
        <fullName evidence="3">Septin-type G domain-containing protein</fullName>
    </recommendedName>
</protein>
<evidence type="ECO:0000256" key="1">
    <source>
        <dbReference type="RuleBase" id="RU004560"/>
    </source>
</evidence>
<dbReference type="EMBL" id="JAULSW010000007">
    <property type="protein sequence ID" value="KAK3375349.1"/>
    <property type="molecule type" value="Genomic_DNA"/>
</dbReference>
<evidence type="ECO:0000313" key="4">
    <source>
        <dbReference type="EMBL" id="KAK3375349.1"/>
    </source>
</evidence>
<feature type="compositionally biased region" description="Polar residues" evidence="2">
    <location>
        <begin position="43"/>
        <end position="54"/>
    </location>
</feature>
<dbReference type="InterPro" id="IPR046707">
    <property type="entry name" value="DUF6780"/>
</dbReference>